<reference evidence="1 2" key="1">
    <citation type="submission" date="2014-06" db="EMBL/GenBank/DDBJ databases">
        <title>The draft genome sequence of Idiomarina salinarum ISL-52.</title>
        <authorList>
            <person name="Du J."/>
            <person name="Shao Z."/>
        </authorList>
    </citation>
    <scope>NUCLEOTIDE SEQUENCE [LARGE SCALE GENOMIC DNA]</scope>
    <source>
        <strain evidence="1 2">ISL-52</strain>
    </source>
</reference>
<dbReference type="eggNOG" id="COG4805">
    <property type="taxonomic scope" value="Bacteria"/>
</dbReference>
<proteinExistence type="predicted"/>
<dbReference type="PANTHER" id="PTHR33361:SF16">
    <property type="entry name" value="DUF885 DOMAIN-CONTAINING PROTEIN"/>
    <property type="match status" value="1"/>
</dbReference>
<dbReference type="InterPro" id="IPR010281">
    <property type="entry name" value="DUF885"/>
</dbReference>
<dbReference type="STRING" id="435908.IDSA_04330"/>
<accession>A0A094IXU8</accession>
<dbReference type="Pfam" id="PF05960">
    <property type="entry name" value="DUF885"/>
    <property type="match status" value="1"/>
</dbReference>
<evidence type="ECO:0000313" key="2">
    <source>
        <dbReference type="Proteomes" id="UP000054363"/>
    </source>
</evidence>
<evidence type="ECO:0008006" key="3">
    <source>
        <dbReference type="Google" id="ProtNLM"/>
    </source>
</evidence>
<dbReference type="OrthoDB" id="9769898at2"/>
<dbReference type="AlphaFoldDB" id="A0A094IXU8"/>
<dbReference type="RefSeq" id="WP_034774468.1">
    <property type="nucleotide sequence ID" value="NZ_JPER01000001.1"/>
</dbReference>
<comment type="caution">
    <text evidence="1">The sequence shown here is derived from an EMBL/GenBank/DDBJ whole genome shotgun (WGS) entry which is preliminary data.</text>
</comment>
<dbReference type="Proteomes" id="UP000054363">
    <property type="component" value="Unassembled WGS sequence"/>
</dbReference>
<name>A0A094IXU8_9GAMM</name>
<dbReference type="PROSITE" id="PS51257">
    <property type="entry name" value="PROKAR_LIPOPROTEIN"/>
    <property type="match status" value="1"/>
</dbReference>
<organism evidence="1 2">
    <name type="scientific">Pseudidiomarina salinarum</name>
    <dbReference type="NCBI Taxonomy" id="435908"/>
    <lineage>
        <taxon>Bacteria</taxon>
        <taxon>Pseudomonadati</taxon>
        <taxon>Pseudomonadota</taxon>
        <taxon>Gammaproteobacteria</taxon>
        <taxon>Alteromonadales</taxon>
        <taxon>Idiomarinaceae</taxon>
        <taxon>Pseudidiomarina</taxon>
    </lineage>
</organism>
<evidence type="ECO:0000313" key="1">
    <source>
        <dbReference type="EMBL" id="KFZ31912.1"/>
    </source>
</evidence>
<keyword evidence="2" id="KW-1185">Reference proteome</keyword>
<protein>
    <recommendedName>
        <fullName evidence="3">Lipoprotein</fullName>
    </recommendedName>
</protein>
<dbReference type="PANTHER" id="PTHR33361">
    <property type="entry name" value="GLR0591 PROTEIN"/>
    <property type="match status" value="1"/>
</dbReference>
<sequence length="623" mass="71874">MRYSLITLAVLALLTGCGPNPGVDQQQQQNGQATELVEHPDKSESERLNAWFDIQYQRLLQLSPMTITRLGGKDSYGEIDDFSREAQQRELSMREASVNELKQQFNYDALTPEARESYDIWVYQYKLQKQEDEFQHMDYVFDQMRGPHSYLPQFLINFHKVETEADMEAYNSRIEGIARAMGQFLERAKQQTEEGIRPPRFAYEKVIRVSENLLNGYPFEDSEKASTLMADASMKIDQLLADGVIDNERADELRQATSTALTEHFQPAYQEVINWLESDIENTPEIATGVHRFENGNVYYQARLEASTTTDLTAEEIHQIGLDEVARITDEMNEIRERVGFEGDLQAFFEFIRTDERFFYPNTDEGRQAYLEQTRDYLDFINQRLPDYFGVLPRAELVVKRVEAFREQDGAPAHYSAGTPDGERPGVYYVHLSDMSAVPKNEMEAIAYHEGNPGHHMQISIAQELETLPRFRTQARFTVYSEGWALYSEKLAKEMGAYQSDYSDFGRLTTELWRAVRLVVDTGLHAKGWTEQEAVDYFKDHSPIAEEAIRAEVQRYLVMPGQATAYKVGMQRIQDLRARAEAKLGEHFDIKAFHDTVLGGGALPLHLLERRVDRWIENHSRQL</sequence>
<dbReference type="EMBL" id="JPER01000001">
    <property type="protein sequence ID" value="KFZ31912.1"/>
    <property type="molecule type" value="Genomic_DNA"/>
</dbReference>
<gene>
    <name evidence="1" type="ORF">IDSA_04330</name>
</gene>